<keyword evidence="2" id="KW-0131">Cell cycle</keyword>
<keyword evidence="2" id="KW-0132">Cell division</keyword>
<proteinExistence type="predicted"/>
<feature type="transmembrane region" description="Helical" evidence="1">
    <location>
        <begin position="195"/>
        <end position="218"/>
    </location>
</feature>
<dbReference type="InterPro" id="IPR004513">
    <property type="entry name" value="FtsX"/>
</dbReference>
<organism evidence="2">
    <name type="scientific">hydrothermal vent metagenome</name>
    <dbReference type="NCBI Taxonomy" id="652676"/>
    <lineage>
        <taxon>unclassified sequences</taxon>
        <taxon>metagenomes</taxon>
        <taxon>ecological metagenomes</taxon>
    </lineage>
</organism>
<keyword evidence="1" id="KW-0472">Membrane</keyword>
<dbReference type="PANTHER" id="PTHR47755:SF1">
    <property type="entry name" value="CELL DIVISION PROTEIN FTSX"/>
    <property type="match status" value="1"/>
</dbReference>
<dbReference type="GO" id="GO:0051301">
    <property type="term" value="P:cell division"/>
    <property type="evidence" value="ECO:0007669"/>
    <property type="project" value="UniProtKB-KW"/>
</dbReference>
<dbReference type="GO" id="GO:0032153">
    <property type="term" value="C:cell division site"/>
    <property type="evidence" value="ECO:0007669"/>
    <property type="project" value="TreeGrafter"/>
</dbReference>
<dbReference type="PANTHER" id="PTHR47755">
    <property type="entry name" value="CELL DIVISION PROTEIN FTSX"/>
    <property type="match status" value="1"/>
</dbReference>
<reference evidence="2" key="1">
    <citation type="submission" date="2016-10" db="EMBL/GenBank/DDBJ databases">
        <authorList>
            <person name="de Groot N.N."/>
        </authorList>
    </citation>
    <scope>NUCLEOTIDE SEQUENCE</scope>
</reference>
<evidence type="ECO:0000313" key="2">
    <source>
        <dbReference type="EMBL" id="SFV56400.1"/>
    </source>
</evidence>
<protein>
    <submittedName>
        <fullName evidence="2">Cell division protein FtsX</fullName>
    </submittedName>
</protein>
<dbReference type="GO" id="GO:0016020">
    <property type="term" value="C:membrane"/>
    <property type="evidence" value="ECO:0007669"/>
    <property type="project" value="InterPro"/>
</dbReference>
<dbReference type="AlphaFoldDB" id="A0A1W1BS58"/>
<name>A0A1W1BS58_9ZZZZ</name>
<feature type="transmembrane region" description="Helical" evidence="1">
    <location>
        <begin position="6"/>
        <end position="27"/>
    </location>
</feature>
<feature type="transmembrane region" description="Helical" evidence="1">
    <location>
        <begin position="238"/>
        <end position="263"/>
    </location>
</feature>
<sequence length="271" mass="31002">MKFIKNHLMFILPLMAILLGIEFYLVFDRTTNSYEKGLKEGYSMLVVTKKPMNLSTFQALNRHISSSEKIKRENIVSEIAKGVSKNSNKEILAALPYFYNVRLDSYLSTSGLEKIKTDLEKDKNVKKVETFGSSYSSSYRLFSFIKFTLKLFIVFMGVVSLFLIIKQMEIWKYAHKERMQVMEIFGAPLMLRSGVLFRVAIVDAFLATLLTAAIFLYIKFQWAANSGIDIMMQNKTELFKMTDIAILLVSALFIVIIAVYSVVFSSKGVEE</sequence>
<keyword evidence="1" id="KW-1133">Transmembrane helix</keyword>
<accession>A0A1W1BS58</accession>
<gene>
    <name evidence="2" type="ORF">MNB_SV-8-581</name>
</gene>
<dbReference type="EMBL" id="FPHD01000039">
    <property type="protein sequence ID" value="SFV56400.1"/>
    <property type="molecule type" value="Genomic_DNA"/>
</dbReference>
<feature type="transmembrane region" description="Helical" evidence="1">
    <location>
        <begin position="147"/>
        <end position="165"/>
    </location>
</feature>
<keyword evidence="1" id="KW-0812">Transmembrane</keyword>
<evidence type="ECO:0000256" key="1">
    <source>
        <dbReference type="SAM" id="Phobius"/>
    </source>
</evidence>